<feature type="domain" description="Sulfotransferase" evidence="4">
    <location>
        <begin position="54"/>
        <end position="263"/>
    </location>
</feature>
<gene>
    <name evidence="5" type="ORF">FSP39_019277</name>
</gene>
<proteinExistence type="inferred from homology"/>
<reference evidence="5" key="1">
    <citation type="submission" date="2019-08" db="EMBL/GenBank/DDBJ databases">
        <title>The improved chromosome-level genome for the pearl oyster Pinctada fucata martensii using PacBio sequencing and Hi-C.</title>
        <authorList>
            <person name="Zheng Z."/>
        </authorList>
    </citation>
    <scope>NUCLEOTIDE SEQUENCE</scope>
    <source>
        <strain evidence="5">ZZ-2019</strain>
        <tissue evidence="5">Adductor muscle</tissue>
    </source>
</reference>
<comment type="caution">
    <text evidence="5">The sequence shown here is derived from an EMBL/GenBank/DDBJ whole genome shotgun (WGS) entry which is preliminary data.</text>
</comment>
<feature type="region of interest" description="Disordered" evidence="3">
    <location>
        <begin position="404"/>
        <end position="445"/>
    </location>
</feature>
<dbReference type="InterPro" id="IPR027417">
    <property type="entry name" value="P-loop_NTPase"/>
</dbReference>
<dbReference type="InterPro" id="IPR008042">
    <property type="entry name" value="Retrotrans_Pao"/>
</dbReference>
<evidence type="ECO:0000313" key="5">
    <source>
        <dbReference type="EMBL" id="KAK3084800.1"/>
    </source>
</evidence>
<dbReference type="Pfam" id="PF05380">
    <property type="entry name" value="Peptidase_A17"/>
    <property type="match status" value="1"/>
</dbReference>
<evidence type="ECO:0000256" key="3">
    <source>
        <dbReference type="SAM" id="MobiDB-lite"/>
    </source>
</evidence>
<dbReference type="Pfam" id="PF00685">
    <property type="entry name" value="Sulfotransfer_1"/>
    <property type="match status" value="1"/>
</dbReference>
<sequence length="445" mass="51518">MAVVKYFREGRIFRKDGEIEFDILTVDGIGLAPYPLPGGYPKRINDIINMDTRPDDIILATFPKCGTHWMREILEMLVRGQAEYSKEKLVIPLELAANMNMINSLPSPRVLHTHLPYKWFPRKHIENGGKIIHGIRNPKDTYVSYFHHSSTGLEFGQKTKGMTWEQFFDNCVIGKVDYIFPACLCGTWFDNAKEMDLAKRNNTNIYTVHYEKLKEDQSREIKAIATFLGISVTDDLVKDITEKCVFKNLKYAYEEIKEYPQELKKLIKEHHEAVKDFKHPNIFRKAKRIVQEFCRLKIGWDDAIPQTQERAWKEWMSNLPEIENISTDRCCKPASLDKICNAQLHIFSDGSESRHGACAYLRLVDKDDNVSLSLVMGKSRLAPIKQSPILRLENKGGYLQQQQVVTPTAKPQNTQCKNTKQTSTKRRVRDKERHNTETSNTKDYT</sequence>
<dbReference type="InterPro" id="IPR000863">
    <property type="entry name" value="Sulfotransferase_dom"/>
</dbReference>
<keyword evidence="6" id="KW-1185">Reference proteome</keyword>
<organism evidence="5 6">
    <name type="scientific">Pinctada imbricata</name>
    <name type="common">Atlantic pearl-oyster</name>
    <name type="synonym">Pinctada martensii</name>
    <dbReference type="NCBI Taxonomy" id="66713"/>
    <lineage>
        <taxon>Eukaryota</taxon>
        <taxon>Metazoa</taxon>
        <taxon>Spiralia</taxon>
        <taxon>Lophotrochozoa</taxon>
        <taxon>Mollusca</taxon>
        <taxon>Bivalvia</taxon>
        <taxon>Autobranchia</taxon>
        <taxon>Pteriomorphia</taxon>
        <taxon>Pterioida</taxon>
        <taxon>Pterioidea</taxon>
        <taxon>Pteriidae</taxon>
        <taxon>Pinctada</taxon>
    </lineage>
</organism>
<evidence type="ECO:0000259" key="4">
    <source>
        <dbReference type="Pfam" id="PF00685"/>
    </source>
</evidence>
<evidence type="ECO:0000256" key="1">
    <source>
        <dbReference type="ARBA" id="ARBA00005771"/>
    </source>
</evidence>
<name>A0AA89BMT4_PINIB</name>
<comment type="similarity">
    <text evidence="1">Belongs to the sulfotransferase 1 family.</text>
</comment>
<dbReference type="GO" id="GO:0008146">
    <property type="term" value="F:sulfotransferase activity"/>
    <property type="evidence" value="ECO:0007669"/>
    <property type="project" value="InterPro"/>
</dbReference>
<dbReference type="SUPFAM" id="SSF52540">
    <property type="entry name" value="P-loop containing nucleoside triphosphate hydrolases"/>
    <property type="match status" value="1"/>
</dbReference>
<feature type="compositionally biased region" description="Polar residues" evidence="3">
    <location>
        <begin position="404"/>
        <end position="422"/>
    </location>
</feature>
<dbReference type="AlphaFoldDB" id="A0AA89BMT4"/>
<accession>A0AA89BMT4</accession>
<evidence type="ECO:0000313" key="6">
    <source>
        <dbReference type="Proteomes" id="UP001186944"/>
    </source>
</evidence>
<dbReference type="Gene3D" id="3.40.50.300">
    <property type="entry name" value="P-loop containing nucleotide triphosphate hydrolases"/>
    <property type="match status" value="1"/>
</dbReference>
<evidence type="ECO:0000256" key="2">
    <source>
        <dbReference type="ARBA" id="ARBA00022679"/>
    </source>
</evidence>
<dbReference type="PANTHER" id="PTHR11783">
    <property type="entry name" value="SULFOTRANSFERASE SULT"/>
    <property type="match status" value="1"/>
</dbReference>
<keyword evidence="2" id="KW-0808">Transferase</keyword>
<dbReference type="Proteomes" id="UP001186944">
    <property type="component" value="Unassembled WGS sequence"/>
</dbReference>
<protein>
    <recommendedName>
        <fullName evidence="4">Sulfotransferase domain-containing protein</fullName>
    </recommendedName>
</protein>
<dbReference type="EMBL" id="VSWD01000013">
    <property type="protein sequence ID" value="KAK3084800.1"/>
    <property type="molecule type" value="Genomic_DNA"/>
</dbReference>